<feature type="compositionally biased region" description="Polar residues" evidence="1">
    <location>
        <begin position="1"/>
        <end position="11"/>
    </location>
</feature>
<dbReference type="PANTHER" id="PTHR34215:SF1">
    <property type="entry name" value="YLXR DOMAIN-CONTAINING PROTEIN"/>
    <property type="match status" value="1"/>
</dbReference>
<dbReference type="SUPFAM" id="SSF55315">
    <property type="entry name" value="L30e-like"/>
    <property type="match status" value="1"/>
</dbReference>
<reference evidence="3 4" key="1">
    <citation type="submission" date="2017-12" db="EMBL/GenBank/DDBJ databases">
        <title>Genomes of bacteria within cyanobacterial aggregates.</title>
        <authorList>
            <person name="Cai H."/>
        </authorList>
    </citation>
    <scope>NUCLEOTIDE SEQUENCE [LARGE SCALE GENOMIC DNA]</scope>
    <source>
        <strain evidence="3 4">TH16</strain>
    </source>
</reference>
<dbReference type="Pfam" id="PF04296">
    <property type="entry name" value="YlxR"/>
    <property type="match status" value="1"/>
</dbReference>
<sequence>MQGMSSGTDTTPGYPPELDAEAQADEPEAVAGRKSPLRRCIASGKVQDKAGMVRFVVGPEQQVVPDVDETLPGRGLWLTADVALVEKALSKGLFSKAARQGVKPVPDLLALTRRLIRRRALGLVGLARKGGGAIAGFEKVQAALRSGFIGRAGGAGQKGVGLWLEACDGSDDGRTKLHALAQALGVPLVEVFDRSELGAALGRDEAVHAVMAAGPLAKQVRREVARLSALGGTAA</sequence>
<evidence type="ECO:0000313" key="3">
    <source>
        <dbReference type="EMBL" id="AUN30552.1"/>
    </source>
</evidence>
<evidence type="ECO:0000256" key="1">
    <source>
        <dbReference type="SAM" id="MobiDB-lite"/>
    </source>
</evidence>
<gene>
    <name evidence="3" type="ORF">C0V82_10120</name>
</gene>
<dbReference type="KEGG" id="ncb:C0V82_10120"/>
<dbReference type="EMBL" id="CP025611">
    <property type="protein sequence ID" value="AUN30552.1"/>
    <property type="molecule type" value="Genomic_DNA"/>
</dbReference>
<dbReference type="PANTHER" id="PTHR34215">
    <property type="entry name" value="BLL0784 PROTEIN"/>
    <property type="match status" value="1"/>
</dbReference>
<dbReference type="Gene3D" id="3.30.1230.10">
    <property type="entry name" value="YlxR-like"/>
    <property type="match status" value="1"/>
</dbReference>
<feature type="domain" description="YlxR" evidence="2">
    <location>
        <begin position="38"/>
        <end position="103"/>
    </location>
</feature>
<proteinExistence type="predicted"/>
<dbReference type="Proteomes" id="UP000234752">
    <property type="component" value="Chromosome eg_1"/>
</dbReference>
<feature type="compositionally biased region" description="Acidic residues" evidence="1">
    <location>
        <begin position="18"/>
        <end position="28"/>
    </location>
</feature>
<evidence type="ECO:0000259" key="2">
    <source>
        <dbReference type="Pfam" id="PF04296"/>
    </source>
</evidence>
<dbReference type="InterPro" id="IPR037465">
    <property type="entry name" value="YlxR"/>
</dbReference>
<dbReference type="SUPFAM" id="SSF64376">
    <property type="entry name" value="YlxR-like"/>
    <property type="match status" value="1"/>
</dbReference>
<feature type="region of interest" description="Disordered" evidence="1">
    <location>
        <begin position="1"/>
        <end position="34"/>
    </location>
</feature>
<organism evidence="3 4">
    <name type="scientific">Niveispirillum cyanobacteriorum</name>
    <dbReference type="NCBI Taxonomy" id="1612173"/>
    <lineage>
        <taxon>Bacteria</taxon>
        <taxon>Pseudomonadati</taxon>
        <taxon>Pseudomonadota</taxon>
        <taxon>Alphaproteobacteria</taxon>
        <taxon>Rhodospirillales</taxon>
        <taxon>Azospirillaceae</taxon>
        <taxon>Niveispirillum</taxon>
    </lineage>
</organism>
<dbReference type="OrthoDB" id="9799836at2"/>
<evidence type="ECO:0000313" key="4">
    <source>
        <dbReference type="Proteomes" id="UP000234752"/>
    </source>
</evidence>
<accession>A0A2K9NC19</accession>
<dbReference type="InterPro" id="IPR007393">
    <property type="entry name" value="YlxR_dom"/>
</dbReference>
<protein>
    <recommendedName>
        <fullName evidence="2">YlxR domain-containing protein</fullName>
    </recommendedName>
</protein>
<name>A0A2K9NC19_9PROT</name>
<dbReference type="Gene3D" id="3.30.1330.30">
    <property type="match status" value="1"/>
</dbReference>
<keyword evidence="4" id="KW-1185">Reference proteome</keyword>
<dbReference type="InterPro" id="IPR029064">
    <property type="entry name" value="Ribosomal_eL30-like_sf"/>
</dbReference>
<dbReference type="NCBIfam" id="NF006622">
    <property type="entry name" value="PRK09190.1"/>
    <property type="match status" value="1"/>
</dbReference>
<dbReference type="AlphaFoldDB" id="A0A2K9NC19"/>
<dbReference type="InterPro" id="IPR035931">
    <property type="entry name" value="YlxR-like_sf"/>
</dbReference>